<sequence length="146" mass="15881">MKVSVYTLLLAATLAIAVPATVKREGQFSISSLRARKSLNHTMSFILLDTTTPAANIPIECNMIWPSNSAPDQNAACGPDSEYLLKFPDGFPGIGHFTLAIERVTAEPIGGRAYLDENDGKWNCVDNSEPHVAKDCHYDGVYTIPL</sequence>
<comment type="caution">
    <text evidence="2">The sequence shown here is derived from an EMBL/GenBank/DDBJ whole genome shotgun (WGS) entry which is preliminary data.</text>
</comment>
<dbReference type="VEuPathDB" id="FungiDB:EMCG_09377"/>
<evidence type="ECO:0000256" key="1">
    <source>
        <dbReference type="SAM" id="SignalP"/>
    </source>
</evidence>
<keyword evidence="1" id="KW-0732">Signal</keyword>
<accession>A0A0G2I3B8</accession>
<evidence type="ECO:0000313" key="3">
    <source>
        <dbReference type="Proteomes" id="UP000034164"/>
    </source>
</evidence>
<dbReference type="AlphaFoldDB" id="A0A0G2I3B8"/>
<protein>
    <recommendedName>
        <fullName evidence="4">AA1-like domain-containing protein</fullName>
    </recommendedName>
</protein>
<dbReference type="EMBL" id="LCZI01000752">
    <property type="protein sequence ID" value="KKZ64705.1"/>
    <property type="molecule type" value="Genomic_DNA"/>
</dbReference>
<dbReference type="OrthoDB" id="4416590at2759"/>
<proteinExistence type="predicted"/>
<feature type="signal peptide" evidence="1">
    <location>
        <begin position="1"/>
        <end position="17"/>
    </location>
</feature>
<name>A0A0G2I3B8_9EURO</name>
<reference evidence="3" key="1">
    <citation type="journal article" date="2015" name="PLoS Genet.">
        <title>The dynamic genome and transcriptome of the human fungal pathogen Blastomyces and close relative Emmonsia.</title>
        <authorList>
            <person name="Munoz J.F."/>
            <person name="Gauthier G.M."/>
            <person name="Desjardins C.A."/>
            <person name="Gallo J.E."/>
            <person name="Holder J."/>
            <person name="Sullivan T.D."/>
            <person name="Marty A.J."/>
            <person name="Carmen J.C."/>
            <person name="Chen Z."/>
            <person name="Ding L."/>
            <person name="Gujja S."/>
            <person name="Magrini V."/>
            <person name="Misas E."/>
            <person name="Mitreva M."/>
            <person name="Priest M."/>
            <person name="Saif S."/>
            <person name="Whiston E.A."/>
            <person name="Young S."/>
            <person name="Zeng Q."/>
            <person name="Goldman W.E."/>
            <person name="Mardis E.R."/>
            <person name="Taylor J.W."/>
            <person name="McEwen J.G."/>
            <person name="Clay O.K."/>
            <person name="Klein B.S."/>
            <person name="Cuomo C.A."/>
        </authorList>
    </citation>
    <scope>NUCLEOTIDE SEQUENCE [LARGE SCALE GENOMIC DNA]</scope>
    <source>
        <strain evidence="3">UAMH 3008</strain>
    </source>
</reference>
<gene>
    <name evidence="2" type="ORF">EMCG_09377</name>
</gene>
<feature type="chain" id="PRO_5002545767" description="AA1-like domain-containing protein" evidence="1">
    <location>
        <begin position="18"/>
        <end position="146"/>
    </location>
</feature>
<organism evidence="2 3">
    <name type="scientific">[Emmonsia] crescens</name>
    <dbReference type="NCBI Taxonomy" id="73230"/>
    <lineage>
        <taxon>Eukaryota</taxon>
        <taxon>Fungi</taxon>
        <taxon>Dikarya</taxon>
        <taxon>Ascomycota</taxon>
        <taxon>Pezizomycotina</taxon>
        <taxon>Eurotiomycetes</taxon>
        <taxon>Eurotiomycetidae</taxon>
        <taxon>Onygenales</taxon>
        <taxon>Ajellomycetaceae</taxon>
        <taxon>Emergomyces</taxon>
    </lineage>
</organism>
<evidence type="ECO:0008006" key="4">
    <source>
        <dbReference type="Google" id="ProtNLM"/>
    </source>
</evidence>
<evidence type="ECO:0000313" key="2">
    <source>
        <dbReference type="EMBL" id="KKZ64705.1"/>
    </source>
</evidence>
<dbReference type="Proteomes" id="UP000034164">
    <property type="component" value="Unassembled WGS sequence"/>
</dbReference>